<evidence type="ECO:0000256" key="8">
    <source>
        <dbReference type="ARBA" id="ARBA00022842"/>
    </source>
</evidence>
<accession>A0ABR6YIR0</accession>
<dbReference type="SUPFAM" id="SSF143631">
    <property type="entry name" value="ApbE-like"/>
    <property type="match status" value="1"/>
</dbReference>
<evidence type="ECO:0000313" key="12">
    <source>
        <dbReference type="EMBL" id="MBC3883791.1"/>
    </source>
</evidence>
<dbReference type="InterPro" id="IPR003374">
    <property type="entry name" value="ApbE-like_sf"/>
</dbReference>
<comment type="caution">
    <text evidence="12">The sequence shown here is derived from an EMBL/GenBank/DDBJ whole genome shotgun (WGS) entry which is preliminary data.</text>
</comment>
<comment type="catalytic activity">
    <reaction evidence="10 11">
        <text>L-threonyl-[protein] + FAD = FMN-L-threonyl-[protein] + AMP + H(+)</text>
        <dbReference type="Rhea" id="RHEA:36847"/>
        <dbReference type="Rhea" id="RHEA-COMP:11060"/>
        <dbReference type="Rhea" id="RHEA-COMP:11061"/>
        <dbReference type="ChEBI" id="CHEBI:15378"/>
        <dbReference type="ChEBI" id="CHEBI:30013"/>
        <dbReference type="ChEBI" id="CHEBI:57692"/>
        <dbReference type="ChEBI" id="CHEBI:74257"/>
        <dbReference type="ChEBI" id="CHEBI:456215"/>
        <dbReference type="EC" id="2.7.1.180"/>
    </reaction>
</comment>
<evidence type="ECO:0000256" key="9">
    <source>
        <dbReference type="ARBA" id="ARBA00031306"/>
    </source>
</evidence>
<evidence type="ECO:0000256" key="2">
    <source>
        <dbReference type="ARBA" id="ARBA00011955"/>
    </source>
</evidence>
<dbReference type="PANTHER" id="PTHR30040">
    <property type="entry name" value="THIAMINE BIOSYNTHESIS LIPOPROTEIN APBE"/>
    <property type="match status" value="1"/>
</dbReference>
<evidence type="ECO:0000256" key="10">
    <source>
        <dbReference type="ARBA" id="ARBA00048540"/>
    </source>
</evidence>
<keyword evidence="5 11" id="KW-0808">Transferase</keyword>
<sequence>MPHVFIPLQAAPPAQLPAAARLLRCAGHSMGTTWQVQLYASDPEQLAAWQAGLQALLDQVVMQMSTWEPESDLCRFNRAAAGSWQRLPDALFEVLDYALYIARQSRGSFDPAAGRLVDLWGFGPAPRRDSVPDAAAIGNTMTGHGWRDLTLRRASREAWQAGGIRLDLCAIAKGYAVDLLARYLDQQGVPSYLVEVGGELRGKGMKPDFSPWWVRLESPAESAASGNKRSHLLALHGLSVATSGDYRQYFEQDGRRYSHTIDPRTGYPVQNTLAAVSVIHPDCMTADALATAFTVMGIEAARDYADAHRIAALFTERCPVAGASDNAADLFRESMSAALAAMLE</sequence>
<dbReference type="EC" id="2.7.1.180" evidence="2 11"/>
<dbReference type="EMBL" id="JACOGC010000001">
    <property type="protein sequence ID" value="MBC3883791.1"/>
    <property type="molecule type" value="Genomic_DNA"/>
</dbReference>
<proteinExistence type="inferred from homology"/>
<dbReference type="Pfam" id="PF02424">
    <property type="entry name" value="ApbE"/>
    <property type="match status" value="1"/>
</dbReference>
<comment type="cofactor">
    <cofactor evidence="1">
        <name>Mg(2+)</name>
        <dbReference type="ChEBI" id="CHEBI:18420"/>
    </cofactor>
</comment>
<dbReference type="PANTHER" id="PTHR30040:SF2">
    <property type="entry name" value="FAD:PROTEIN FMN TRANSFERASE"/>
    <property type="match status" value="1"/>
</dbReference>
<dbReference type="PIRSF" id="PIRSF006268">
    <property type="entry name" value="ApbE"/>
    <property type="match status" value="1"/>
</dbReference>
<dbReference type="RefSeq" id="WP_186861461.1">
    <property type="nucleotide sequence ID" value="NZ_JACOGC010000001.1"/>
</dbReference>
<evidence type="ECO:0000256" key="5">
    <source>
        <dbReference type="ARBA" id="ARBA00022679"/>
    </source>
</evidence>
<dbReference type="Gene3D" id="3.10.520.10">
    <property type="entry name" value="ApbE-like domains"/>
    <property type="match status" value="1"/>
</dbReference>
<keyword evidence="8 11" id="KW-0460">Magnesium</keyword>
<keyword evidence="7 11" id="KW-0274">FAD</keyword>
<evidence type="ECO:0000256" key="11">
    <source>
        <dbReference type="PIRNR" id="PIRNR006268"/>
    </source>
</evidence>
<evidence type="ECO:0000256" key="7">
    <source>
        <dbReference type="ARBA" id="ARBA00022827"/>
    </source>
</evidence>
<protein>
    <recommendedName>
        <fullName evidence="3 11">FAD:protein FMN transferase</fullName>
        <ecNumber evidence="2 11">2.7.1.180</ecNumber>
    </recommendedName>
    <alternativeName>
        <fullName evidence="9 11">Flavin transferase</fullName>
    </alternativeName>
</protein>
<evidence type="ECO:0000313" key="13">
    <source>
        <dbReference type="Proteomes" id="UP000613113"/>
    </source>
</evidence>
<evidence type="ECO:0000256" key="6">
    <source>
        <dbReference type="ARBA" id="ARBA00022723"/>
    </source>
</evidence>
<organism evidence="12 13">
    <name type="scientific">Undibacterium griseum</name>
    <dbReference type="NCBI Taxonomy" id="2762295"/>
    <lineage>
        <taxon>Bacteria</taxon>
        <taxon>Pseudomonadati</taxon>
        <taxon>Pseudomonadota</taxon>
        <taxon>Betaproteobacteria</taxon>
        <taxon>Burkholderiales</taxon>
        <taxon>Oxalobacteraceae</taxon>
        <taxon>Undibacterium</taxon>
    </lineage>
</organism>
<keyword evidence="4 11" id="KW-0285">Flavoprotein</keyword>
<keyword evidence="13" id="KW-1185">Reference proteome</keyword>
<dbReference type="GO" id="GO:0016740">
    <property type="term" value="F:transferase activity"/>
    <property type="evidence" value="ECO:0007669"/>
    <property type="project" value="UniProtKB-KW"/>
</dbReference>
<reference evidence="12 13" key="1">
    <citation type="submission" date="2020-08" db="EMBL/GenBank/DDBJ databases">
        <title>Novel species isolated from subtropical streams in China.</title>
        <authorList>
            <person name="Lu H."/>
        </authorList>
    </citation>
    <scope>NUCLEOTIDE SEQUENCE [LARGE SCALE GENOMIC DNA]</scope>
    <source>
        <strain evidence="12 13">FT31W</strain>
    </source>
</reference>
<gene>
    <name evidence="12" type="ORF">H8K27_01460</name>
</gene>
<evidence type="ECO:0000256" key="3">
    <source>
        <dbReference type="ARBA" id="ARBA00016337"/>
    </source>
</evidence>
<keyword evidence="6 11" id="KW-0479">Metal-binding</keyword>
<dbReference type="InterPro" id="IPR024932">
    <property type="entry name" value="ApbE"/>
</dbReference>
<name>A0ABR6YIR0_9BURK</name>
<comment type="similarity">
    <text evidence="11">Belongs to the ApbE family.</text>
</comment>
<dbReference type="Proteomes" id="UP000613113">
    <property type="component" value="Unassembled WGS sequence"/>
</dbReference>
<evidence type="ECO:0000256" key="1">
    <source>
        <dbReference type="ARBA" id="ARBA00001946"/>
    </source>
</evidence>
<evidence type="ECO:0000256" key="4">
    <source>
        <dbReference type="ARBA" id="ARBA00022630"/>
    </source>
</evidence>